<name>A0A381Z760_9ZZZZ</name>
<reference evidence="1" key="1">
    <citation type="submission" date="2018-05" db="EMBL/GenBank/DDBJ databases">
        <authorList>
            <person name="Lanie J.A."/>
            <person name="Ng W.-L."/>
            <person name="Kazmierczak K.M."/>
            <person name="Andrzejewski T.M."/>
            <person name="Davidsen T.M."/>
            <person name="Wayne K.J."/>
            <person name="Tettelin H."/>
            <person name="Glass J.I."/>
            <person name="Rusch D."/>
            <person name="Podicherti R."/>
            <person name="Tsui H.-C.T."/>
            <person name="Winkler M.E."/>
        </authorList>
    </citation>
    <scope>NUCLEOTIDE SEQUENCE</scope>
</reference>
<organism evidence="1">
    <name type="scientific">marine metagenome</name>
    <dbReference type="NCBI Taxonomy" id="408172"/>
    <lineage>
        <taxon>unclassified sequences</taxon>
        <taxon>metagenomes</taxon>
        <taxon>ecological metagenomes</taxon>
    </lineage>
</organism>
<proteinExistence type="predicted"/>
<protein>
    <submittedName>
        <fullName evidence="1">Uncharacterized protein</fullName>
    </submittedName>
</protein>
<sequence length="57" mass="6635">MEKKEKLKEHVEALTLGLNLLGRNRKTVLPHHKAFELVDDLEIRIQEISEILKSESN</sequence>
<dbReference type="AlphaFoldDB" id="A0A381Z760"/>
<evidence type="ECO:0000313" key="1">
    <source>
        <dbReference type="EMBL" id="SVA84587.1"/>
    </source>
</evidence>
<accession>A0A381Z760</accession>
<dbReference type="EMBL" id="UINC01020052">
    <property type="protein sequence ID" value="SVA84587.1"/>
    <property type="molecule type" value="Genomic_DNA"/>
</dbReference>
<gene>
    <name evidence="1" type="ORF">METZ01_LOCUS137441</name>
</gene>